<feature type="domain" description="Ion transport" evidence="7">
    <location>
        <begin position="2598"/>
        <end position="2837"/>
    </location>
</feature>
<feature type="domain" description="Ion transport" evidence="7">
    <location>
        <begin position="98"/>
        <end position="449"/>
    </location>
</feature>
<feature type="transmembrane region" description="Helical" evidence="6">
    <location>
        <begin position="2807"/>
        <end position="2834"/>
    </location>
</feature>
<feature type="region of interest" description="Disordered" evidence="5">
    <location>
        <begin position="1829"/>
        <end position="1936"/>
    </location>
</feature>
<evidence type="ECO:0000256" key="4">
    <source>
        <dbReference type="ARBA" id="ARBA00023136"/>
    </source>
</evidence>
<evidence type="ECO:0000313" key="8">
    <source>
        <dbReference type="EMBL" id="GIL56756.1"/>
    </source>
</evidence>
<dbReference type="FunFam" id="1.10.287.70:FF:000117">
    <property type="entry name" value="Voltage-gated Ca2+ channel, alpha subunit"/>
    <property type="match status" value="1"/>
</dbReference>
<feature type="transmembrane region" description="Helical" evidence="6">
    <location>
        <begin position="600"/>
        <end position="620"/>
    </location>
</feature>
<feature type="transmembrane region" description="Helical" evidence="6">
    <location>
        <begin position="2716"/>
        <end position="2744"/>
    </location>
</feature>
<feature type="transmembrane region" description="Helical" evidence="6">
    <location>
        <begin position="417"/>
        <end position="440"/>
    </location>
</feature>
<feature type="transmembrane region" description="Helical" evidence="6">
    <location>
        <begin position="2332"/>
        <end position="2352"/>
    </location>
</feature>
<feature type="domain" description="Ion transport" evidence="7">
    <location>
        <begin position="563"/>
        <end position="802"/>
    </location>
</feature>
<dbReference type="PANTHER" id="PTHR10037:SF62">
    <property type="entry name" value="SODIUM CHANNEL PROTEIN 60E"/>
    <property type="match status" value="1"/>
</dbReference>
<feature type="region of interest" description="Disordered" evidence="5">
    <location>
        <begin position="800"/>
        <end position="889"/>
    </location>
</feature>
<feature type="compositionally biased region" description="Acidic residues" evidence="5">
    <location>
        <begin position="2201"/>
        <end position="2211"/>
    </location>
</feature>
<proteinExistence type="predicted"/>
<evidence type="ECO:0000256" key="3">
    <source>
        <dbReference type="ARBA" id="ARBA00022989"/>
    </source>
</evidence>
<feature type="compositionally biased region" description="Low complexity" evidence="5">
    <location>
        <begin position="1922"/>
        <end position="1936"/>
    </location>
</feature>
<feature type="transmembrane region" description="Helical" evidence="6">
    <location>
        <begin position="2668"/>
        <end position="2695"/>
    </location>
</feature>
<sequence>MDDIRGQGEVAQSDYGKDAAEGEVVKVSPRVSASGPQPALMNLCVQSGSAGLVRDDSTSFFQPALDVLKQLNKNDLSFYLFSRKCAVRQVCLFLAGAPAFSKSVLLLVLLNCVTLAMEPGPCDAECQKSEYMRALFVTDTIFTACFTLEIICQAIAHCFLLGPSAYLHDGWNWIDFLSTASGYVAFLPLGDSGSGLNGLRGLRAMRPLRVLKAIPGLRRLVQCLLEVVPLLLDVLFLLVWVFFAFGIIALNIFMGTLHRRCAYLTTTVAPLPLLAPLGSNGSNSATDAVAAAATAGGAFVSRNSSVNISSSSSSSGASSGGAHGGGGGGAAGSWSLVPGLENTPCSSSGSGGSFKCPIEYHGLNVSCRGGYGNPNFGYTGFDNFGIAAFNIFAVLTLDGWSEQELYPLWSAMGPGLPIAFFSLLVLFGAFFAMQLVVAIMSSKFAQLEAMARRQESISRSNTTGDHQQLEDVEENEDGLDVGSASAANTIARPLLPQPRSIMGRITAAIVAGAAAMMRRYGAGKRAIRVWAYNFRLRHLQPVHRVRLPPWRRRVHSIVQHGMFVRVMTGFILVNTAALAMDHYGIDPTWARVIDIINNVLTYIFILELVLKHVAIGFLRYWTETWDILDGLVVGVSLAEIILVATGGDKTGTQALRTLRVLRVLRTLRLLRRIKSLHRLVKLIMKGFRALGNFFLLAGLFIFIFSVMGLHQFGGLWSFQPAANLDDPACTRSNFDTLWQSGYTVFQILTGDDWLRIAWNGMRGAGDAAILYFAAWVIIGNIVLLSLFLAILITSFNTAEEEEEGEVADEDEDTDTDTEGERYTAGPARSSVATIDSRHHPAQQTLRRRFRGGGGGRVGSDDVSRNVAVGGDGPGNSYSNGHGGGGGGATNALQQRVVERVSERLDPARVKIMKRWLVMMGFTHGMRPYEVDTIVKELDARLMFDPDSVRFDSSFTTPHRLHRRSAPLAGLRRISTIRRITSIRRSATSDDGSRAAAAGAAASPLDNDDTGANADIDVDVQRSSARRTAPGVASLRRITAALPASATVIGGGRGAAVAGGGGGGLDSENGMTVDQHGFVVICPADRSPRTTRGSLQSAGLPTAFRAAIAATLVAVSGIRNAGDDGGIPDDGGKSSTKLCGYPASTNNAGGMSAAQTPAFASGPLPVVLPERPSGGVGMVLERLAHAVRKLGGAGVSPPASIPRASAPGMAVPCDAASSPLPPFLYTAAARRRSAGGLDGPRQRASYHGGGGQGPAVSAALWHHNYPNNPNHHHIPHGRTRLGRSPAVLQADREDSWAMLLPRSEAVRRYQRMQQQHLQRVEEALAQERFRSWLKDSHLAAVAAGDGGDGGGSGSGDLTAVATTAPPASSRYGAAAPAGSGTGDGTSVRLPTTDGASTSEFAGVSHTATLEDDGGDEGRSQGRSLGLRLLMRNRSAPALRLAQEGMLRGAVGGLSLYGTTWRSRRGADATAAAAMPYSPRGSGSDWTSNVDGTACSGGGGSDGGSHVPLGQIVEAQHPLEVHPQPFGTIRHRLNSSGSSGGGRSAVSYRNDELHSLPSSIRPQPSTTSSPPSSPSSQPRPNLNSQPHAQMLLASPPSKRRLMSWYSLPRMQPHPPSPSPSQRLRSLMSLQPTDTTGAHGAGIPHGGGTLYVSRFESSVLPSVVSAPQQRLLTRPGAAEDKIAGVGQEEESQRELRKAAFNTTPSTAASPPGTTVTTAMTSTVAHSLQGRRREKESQWQACGAAAVASAATPVVRQLSRFRPPPLVIPGGSTTNQLPQAKEEVTGEGGDFATAGSASADERAAGVPAVAALTAVSMRSAAASSVVAVPSIPASPEITPGESTADLANSGSNTRESCAIRRPSLQPAVAPPAPLPPPTGSRRVLTSRDSPLTSRNRILLPDTDDPSFVMDPDPNPDLALGRTSAASVSGGHTSSCLSSPSSAVLRRMASAMNRFTWGPVAKQPTGETEEYDSIGGGEDRYSISGARTGVGTATSTEKPSPTLTPTHAIKPGESVGETTDREGKVGGGGGGGGGSSGRQLLGSISRRSRSIMAESEGSTDSPHHHHQQLQQYILQHGSGAAADDSGIPSKTCSFGQHTGLPDVDVTRSRLGGDFASSRCGFAAEVTAAGTTGDGGGSGWDDGGHGDGDRKRPDADANAGANADAITVAIGRLSLPQSPPLPPPPPPLVIDMSAHRHHRLQIRVDEDKEGEEMDEDMDSKSKESIPRFSSGVEGEGPAPYLAYPALCCIDGRTRVRQIASAIILHSWFDYGILATILGSSAILAVDSPRLERSSPLGRAVAVLDAVFTAIFTLEMLIKVLAKGLILHRHAYLRNGWDILDFVIVSTSLLGLGLTAGGIGGSSTSSALKGVRLVRALRPLRLIRRLRGMQRVVETLIRSIPTLSEVLLFGVFQFGLFGILGVQLFAGKMSICSQESINGTRVAYRSQCAQGVTYVCSEDDMCPDPGSEAVRWWGPPLRNFDHLGSALLTLFTVVTLDGYMEVARSCMDAVRVDHVPEENHAPYMGLYVLVFIFLGSFFWVNLLVSVIVDHYARIVAEEGDLLVSKQAKEYIRIFQFERNGKDVWKGGCPGDASSLRRFCWKVASHPHFDNAVTANIIINIVAMAMVYDNTPRAYDVALALVNVVCTCGFAVEAWFKIVALGFRKYIRDHWNKLDLFIIAVSIPDIVSTFTPMNAATGFVTVLRLLRVFRLFKLIKNARGLRTLFNTLIASSPAIANVGSLLLLIMYIYAVIGMNMYGNYGSPFDQSGSHATYNNIGAAMATQFRLFTGDGWGDLMATGMKCDANQYQCDTGASALGAALFFCSFVLVAIFIMLNLVIAVVVDNFIDNAQMEGLLKTTNFVDVLKMVITLRVFVLLMRHKIDAVRKLHRASMISMPASSRLTIGRRARSRNLFSSGPGTPTTPAPPAALGFRGASGTTASLGIPALSALGANGLGGGSGFLSPRSVSGSQRSSEFIPRFTRAVTRMGIGGGSSRNEFGLLMMSTDGSGGEDAVCGGGGGGNGTGGRAAAAAPSLLQSSASYTQTAAADAATVATVATGATGAIVVDDHRARVTTWTARPPSDGGGGRGAEGVVERGDCR</sequence>
<feature type="compositionally biased region" description="Acidic residues" evidence="5">
    <location>
        <begin position="800"/>
        <end position="817"/>
    </location>
</feature>
<organism evidence="8 9">
    <name type="scientific">Volvox africanus</name>
    <dbReference type="NCBI Taxonomy" id="51714"/>
    <lineage>
        <taxon>Eukaryota</taxon>
        <taxon>Viridiplantae</taxon>
        <taxon>Chlorophyta</taxon>
        <taxon>core chlorophytes</taxon>
        <taxon>Chlorophyceae</taxon>
        <taxon>CS clade</taxon>
        <taxon>Chlamydomonadales</taxon>
        <taxon>Volvocaceae</taxon>
        <taxon>Volvox</taxon>
    </lineage>
</organism>
<dbReference type="GO" id="GO:0005248">
    <property type="term" value="F:voltage-gated sodium channel activity"/>
    <property type="evidence" value="ECO:0007669"/>
    <property type="project" value="TreeGrafter"/>
</dbReference>
<feature type="region of interest" description="Disordered" evidence="5">
    <location>
        <begin position="1473"/>
        <end position="1506"/>
    </location>
</feature>
<feature type="region of interest" description="Disordered" evidence="5">
    <location>
        <begin position="1954"/>
        <end position="2035"/>
    </location>
</feature>
<dbReference type="SUPFAM" id="SSF81324">
    <property type="entry name" value="Voltage-gated potassium channels"/>
    <property type="match status" value="4"/>
</dbReference>
<keyword evidence="9" id="KW-1185">Reference proteome</keyword>
<feature type="transmembrane region" description="Helical" evidence="6">
    <location>
        <begin position="2855"/>
        <end position="2873"/>
    </location>
</feature>
<feature type="transmembrane region" description="Helical" evidence="6">
    <location>
        <begin position="2399"/>
        <end position="2419"/>
    </location>
</feature>
<feature type="domain" description="Ion transport" evidence="7">
    <location>
        <begin position="2259"/>
        <end position="2549"/>
    </location>
</feature>
<keyword evidence="4 6" id="KW-0472">Membrane</keyword>
<dbReference type="Pfam" id="PF00520">
    <property type="entry name" value="Ion_trans"/>
    <property type="match status" value="4"/>
</dbReference>
<dbReference type="GO" id="GO:0001518">
    <property type="term" value="C:voltage-gated sodium channel complex"/>
    <property type="evidence" value="ECO:0007669"/>
    <property type="project" value="TreeGrafter"/>
</dbReference>
<reference evidence="8" key="1">
    <citation type="journal article" date="2021" name="Proc. Natl. Acad. Sci. U.S.A.">
        <title>Three genomes in the algal genus Volvox reveal the fate of a haploid sex-determining region after a transition to homothallism.</title>
        <authorList>
            <person name="Yamamoto K."/>
            <person name="Hamaji T."/>
            <person name="Kawai-Toyooka H."/>
            <person name="Matsuzaki R."/>
            <person name="Takahashi F."/>
            <person name="Nishimura Y."/>
            <person name="Kawachi M."/>
            <person name="Noguchi H."/>
            <person name="Minakuchi Y."/>
            <person name="Umen J.G."/>
            <person name="Toyoda A."/>
            <person name="Nozaki H."/>
        </authorList>
    </citation>
    <scope>NUCLEOTIDE SEQUENCE</scope>
    <source>
        <strain evidence="8">NIES-3780</strain>
    </source>
</reference>
<evidence type="ECO:0000256" key="6">
    <source>
        <dbReference type="SAM" id="Phobius"/>
    </source>
</evidence>
<dbReference type="FunFam" id="1.10.287.70:FF:000166">
    <property type="entry name" value="Voltage-gated Ca2+ channel, alpha subunit"/>
    <property type="match status" value="1"/>
</dbReference>
<dbReference type="Gene3D" id="1.10.287.70">
    <property type="match status" value="4"/>
</dbReference>
<feature type="region of interest" description="Disordered" evidence="5">
    <location>
        <begin position="2200"/>
        <end position="2225"/>
    </location>
</feature>
<feature type="region of interest" description="Disordered" evidence="5">
    <location>
        <begin position="1525"/>
        <end position="1585"/>
    </location>
</feature>
<evidence type="ECO:0000256" key="5">
    <source>
        <dbReference type="SAM" id="MobiDB-lite"/>
    </source>
</evidence>
<protein>
    <recommendedName>
        <fullName evidence="7">Ion transport domain-containing protein</fullName>
    </recommendedName>
</protein>
<dbReference type="PANTHER" id="PTHR10037">
    <property type="entry name" value="VOLTAGE-GATED CATION CHANNEL CALCIUM AND SODIUM"/>
    <property type="match status" value="1"/>
</dbReference>
<comment type="caution">
    <text evidence="8">The sequence shown here is derived from an EMBL/GenBank/DDBJ whole genome shotgun (WGS) entry which is preliminary data.</text>
</comment>
<feature type="region of interest" description="Disordered" evidence="5">
    <location>
        <begin position="3067"/>
        <end position="3091"/>
    </location>
</feature>
<evidence type="ECO:0000256" key="2">
    <source>
        <dbReference type="ARBA" id="ARBA00022692"/>
    </source>
</evidence>
<feature type="compositionally biased region" description="Polar residues" evidence="5">
    <location>
        <begin position="1841"/>
        <end position="1851"/>
    </location>
</feature>
<dbReference type="FunFam" id="1.20.120.350:FF:000095">
    <property type="entry name" value="Voltage-gated Ca2+ channel, alpha subunit"/>
    <property type="match status" value="1"/>
</dbReference>
<feature type="compositionally biased region" description="Gly residues" evidence="5">
    <location>
        <begin position="2126"/>
        <end position="2135"/>
    </location>
</feature>
<feature type="compositionally biased region" description="Polar residues" evidence="5">
    <location>
        <begin position="1986"/>
        <end position="2000"/>
    </location>
</feature>
<feature type="transmembrane region" description="Helical" evidence="6">
    <location>
        <begin position="2626"/>
        <end position="2648"/>
    </location>
</feature>
<feature type="compositionally biased region" description="Gly residues" evidence="5">
    <location>
        <begin position="2020"/>
        <end position="2031"/>
    </location>
</feature>
<keyword evidence="3 6" id="KW-1133">Transmembrane helix</keyword>
<dbReference type="Proteomes" id="UP000747399">
    <property type="component" value="Unassembled WGS sequence"/>
</dbReference>
<feature type="compositionally biased region" description="Basic and acidic residues" evidence="5">
    <location>
        <begin position="2136"/>
        <end position="2149"/>
    </location>
</feature>
<feature type="transmembrane region" description="Helical" evidence="6">
    <location>
        <begin position="690"/>
        <end position="710"/>
    </location>
</feature>
<accession>A0A8J4BE14</accession>
<feature type="transmembrane region" description="Helical" evidence="6">
    <location>
        <begin position="627"/>
        <end position="647"/>
    </location>
</feature>
<feature type="transmembrane region" description="Helical" evidence="6">
    <location>
        <begin position="234"/>
        <end position="254"/>
    </location>
</feature>
<feature type="region of interest" description="Disordered" evidence="5">
    <location>
        <begin position="2122"/>
        <end position="2154"/>
    </location>
</feature>
<name>A0A8J4BE14_9CHLO</name>
<feature type="compositionally biased region" description="Polar residues" evidence="5">
    <location>
        <begin position="1882"/>
        <end position="1891"/>
    </location>
</feature>
<comment type="subcellular location">
    <subcellularLocation>
        <location evidence="1">Membrane</location>
        <topology evidence="1">Multi-pass membrane protein</topology>
    </subcellularLocation>
</comment>
<dbReference type="InterPro" id="IPR043203">
    <property type="entry name" value="VGCC_Ca_Na"/>
</dbReference>
<dbReference type="Gene3D" id="1.20.120.350">
    <property type="entry name" value="Voltage-gated potassium channels. Chain C"/>
    <property type="match status" value="4"/>
</dbReference>
<feature type="compositionally biased region" description="Gly residues" evidence="5">
    <location>
        <begin position="1343"/>
        <end position="1353"/>
    </location>
</feature>
<feature type="region of interest" description="Disordered" evidence="5">
    <location>
        <begin position="1343"/>
        <end position="1420"/>
    </location>
</feature>
<feature type="transmembrane region" description="Helical" evidence="6">
    <location>
        <begin position="768"/>
        <end position="792"/>
    </location>
</feature>
<dbReference type="InterPro" id="IPR005821">
    <property type="entry name" value="Ion_trans_dom"/>
</dbReference>
<dbReference type="InterPro" id="IPR027359">
    <property type="entry name" value="Volt_channel_dom_sf"/>
</dbReference>
<feature type="transmembrane region" description="Helical" evidence="6">
    <location>
        <begin position="2290"/>
        <end position="2311"/>
    </location>
</feature>
<dbReference type="EMBL" id="BNCO01000025">
    <property type="protein sequence ID" value="GIL56756.1"/>
    <property type="molecule type" value="Genomic_DNA"/>
</dbReference>
<evidence type="ECO:0000256" key="1">
    <source>
        <dbReference type="ARBA" id="ARBA00004141"/>
    </source>
</evidence>
<feature type="region of interest" description="Disordered" evidence="5">
    <location>
        <begin position="2045"/>
        <end position="2064"/>
    </location>
</feature>
<feature type="region of interest" description="Disordered" evidence="5">
    <location>
        <begin position="984"/>
        <end position="1030"/>
    </location>
</feature>
<keyword evidence="2 6" id="KW-0812">Transmembrane</keyword>
<feature type="compositionally biased region" description="Low complexity" evidence="5">
    <location>
        <begin position="993"/>
        <end position="1002"/>
    </location>
</feature>
<evidence type="ECO:0000259" key="7">
    <source>
        <dbReference type="Pfam" id="PF00520"/>
    </source>
</evidence>
<feature type="transmembrane region" description="Helical" evidence="6">
    <location>
        <begin position="376"/>
        <end position="397"/>
    </location>
</feature>
<feature type="compositionally biased region" description="Pro residues" evidence="5">
    <location>
        <begin position="1864"/>
        <end position="1874"/>
    </location>
</feature>
<feature type="compositionally biased region" description="Low complexity" evidence="5">
    <location>
        <begin position="1555"/>
        <end position="1578"/>
    </location>
</feature>
<gene>
    <name evidence="8" type="ORF">Vafri_12064</name>
</gene>
<feature type="transmembrane region" description="Helical" evidence="6">
    <location>
        <begin position="562"/>
        <end position="580"/>
    </location>
</feature>
<feature type="transmembrane region" description="Helical" evidence="6">
    <location>
        <begin position="2513"/>
        <end position="2537"/>
    </location>
</feature>
<feature type="compositionally biased region" description="Low complexity" evidence="5">
    <location>
        <begin position="1354"/>
        <end position="1366"/>
    </location>
</feature>
<evidence type="ECO:0000313" key="9">
    <source>
        <dbReference type="Proteomes" id="UP000747399"/>
    </source>
</evidence>